<keyword evidence="1" id="KW-1133">Transmembrane helix</keyword>
<reference evidence="2 3" key="1">
    <citation type="journal article" date="2014" name="PLoS Genet.">
        <title>Phylogenetically driven sequencing of extremely halophilic archaea reveals strategies for static and dynamic osmo-response.</title>
        <authorList>
            <person name="Becker E.A."/>
            <person name="Seitzer P.M."/>
            <person name="Tritt A."/>
            <person name="Larsen D."/>
            <person name="Krusor M."/>
            <person name="Yao A.I."/>
            <person name="Wu D."/>
            <person name="Madern D."/>
            <person name="Eisen J.A."/>
            <person name="Darling A.E."/>
            <person name="Facciotti M.T."/>
        </authorList>
    </citation>
    <scope>NUCLEOTIDE SEQUENCE [LARGE SCALE GENOMIC DNA]</scope>
    <source>
        <strain evidence="2 3">DSM 13077</strain>
    </source>
</reference>
<evidence type="ECO:0000313" key="2">
    <source>
        <dbReference type="EMBL" id="ELY99634.1"/>
    </source>
</evidence>
<dbReference type="Proteomes" id="UP000011591">
    <property type="component" value="Unassembled WGS sequence"/>
</dbReference>
<keyword evidence="1" id="KW-0812">Transmembrane</keyword>
<keyword evidence="1" id="KW-0472">Membrane</keyword>
<organism evidence="2 3">
    <name type="scientific">Natrialba aegyptia DSM 13077</name>
    <dbReference type="NCBI Taxonomy" id="1227491"/>
    <lineage>
        <taxon>Archaea</taxon>
        <taxon>Methanobacteriati</taxon>
        <taxon>Methanobacteriota</taxon>
        <taxon>Stenosarchaea group</taxon>
        <taxon>Halobacteria</taxon>
        <taxon>Halobacteriales</taxon>
        <taxon>Natrialbaceae</taxon>
        <taxon>Natrialba</taxon>
    </lineage>
</organism>
<dbReference type="EMBL" id="AOIP01000056">
    <property type="protein sequence ID" value="ELY99634.1"/>
    <property type="molecule type" value="Genomic_DNA"/>
</dbReference>
<gene>
    <name evidence="2" type="ORF">C480_20239</name>
</gene>
<accession>M0AM66</accession>
<name>M0AM66_9EURY</name>
<feature type="transmembrane region" description="Helical" evidence="1">
    <location>
        <begin position="42"/>
        <end position="62"/>
    </location>
</feature>
<evidence type="ECO:0000256" key="1">
    <source>
        <dbReference type="SAM" id="Phobius"/>
    </source>
</evidence>
<keyword evidence="3" id="KW-1185">Reference proteome</keyword>
<sequence>MEIKPMEIFSEPSGWELARIQLVTSLAFFSIYAYFELLHSSGLAATLVIGIASGISGVAEMLPKDRRYLATVLRIVAIGILVALVVLSLHRLIS</sequence>
<comment type="caution">
    <text evidence="2">The sequence shown here is derived from an EMBL/GenBank/DDBJ whole genome shotgun (WGS) entry which is preliminary data.</text>
</comment>
<proteinExistence type="predicted"/>
<evidence type="ECO:0000313" key="3">
    <source>
        <dbReference type="Proteomes" id="UP000011591"/>
    </source>
</evidence>
<dbReference type="Pfam" id="PF26041">
    <property type="entry name" value="DUF8011"/>
    <property type="match status" value="1"/>
</dbReference>
<protein>
    <submittedName>
        <fullName evidence="2">Uncharacterized protein</fullName>
    </submittedName>
</protein>
<feature type="transmembrane region" description="Helical" evidence="1">
    <location>
        <begin position="68"/>
        <end position="89"/>
    </location>
</feature>
<dbReference type="InterPro" id="IPR058324">
    <property type="entry name" value="DUF8011"/>
</dbReference>
<dbReference type="AlphaFoldDB" id="M0AM66"/>